<dbReference type="Gene3D" id="3.40.50.720">
    <property type="entry name" value="NAD(P)-binding Rossmann-like Domain"/>
    <property type="match status" value="1"/>
</dbReference>
<dbReference type="PANTHER" id="PTHR42760:SF115">
    <property type="entry name" value="3-OXOACYL-[ACYL-CARRIER-PROTEIN] REDUCTASE FABG"/>
    <property type="match status" value="1"/>
</dbReference>
<dbReference type="PRINTS" id="PR00080">
    <property type="entry name" value="SDRFAMILY"/>
</dbReference>
<dbReference type="Proteomes" id="UP000515823">
    <property type="component" value="Chromosome"/>
</dbReference>
<dbReference type="Pfam" id="PF13561">
    <property type="entry name" value="adh_short_C2"/>
    <property type="match status" value="1"/>
</dbReference>
<dbReference type="KEGG" id="qdo:H9Q78_12115"/>
<dbReference type="PANTHER" id="PTHR42760">
    <property type="entry name" value="SHORT-CHAIN DEHYDROGENASES/REDUCTASES FAMILY MEMBER"/>
    <property type="match status" value="1"/>
</dbReference>
<evidence type="ECO:0000313" key="3">
    <source>
        <dbReference type="EMBL" id="QNM05176.1"/>
    </source>
</evidence>
<dbReference type="GO" id="GO:0005975">
    <property type="term" value="P:carbohydrate metabolic process"/>
    <property type="evidence" value="ECO:0007669"/>
    <property type="project" value="UniProtKB-ARBA"/>
</dbReference>
<proteinExistence type="inferred from homology"/>
<dbReference type="SUPFAM" id="SSF51735">
    <property type="entry name" value="NAD(P)-binding Rossmann-fold domains"/>
    <property type="match status" value="1"/>
</dbReference>
<dbReference type="GO" id="GO:0016616">
    <property type="term" value="F:oxidoreductase activity, acting on the CH-OH group of donors, NAD or NADP as acceptor"/>
    <property type="evidence" value="ECO:0007669"/>
    <property type="project" value="UniProtKB-ARBA"/>
</dbReference>
<organism evidence="3 4">
    <name type="scientific">Qiania dongpingensis</name>
    <dbReference type="NCBI Taxonomy" id="2763669"/>
    <lineage>
        <taxon>Bacteria</taxon>
        <taxon>Bacillati</taxon>
        <taxon>Bacillota</taxon>
        <taxon>Clostridia</taxon>
        <taxon>Lachnospirales</taxon>
        <taxon>Lachnospiraceae</taxon>
        <taxon>Qiania</taxon>
    </lineage>
</organism>
<gene>
    <name evidence="3" type="ORF">H9Q78_12115</name>
</gene>
<name>A0A7G9G2Z4_9FIRM</name>
<dbReference type="InterPro" id="IPR002347">
    <property type="entry name" value="SDR_fam"/>
</dbReference>
<accession>A0A7G9G2Z4</accession>
<dbReference type="EMBL" id="CP060634">
    <property type="protein sequence ID" value="QNM05176.1"/>
    <property type="molecule type" value="Genomic_DNA"/>
</dbReference>
<dbReference type="InterPro" id="IPR020904">
    <property type="entry name" value="Sc_DH/Rdtase_CS"/>
</dbReference>
<dbReference type="RefSeq" id="WP_249301987.1">
    <property type="nucleotide sequence ID" value="NZ_CP060634.1"/>
</dbReference>
<keyword evidence="2" id="KW-0560">Oxidoreductase</keyword>
<dbReference type="AlphaFoldDB" id="A0A7G9G2Z4"/>
<sequence>MSYLDEVFGLTGKVAIVTGGGRGIGQTVAIGLAKAGAEVVIIARSNADETVEKITAEGGKCYFVRADVTKEADVDAALAEIMKKSGHIDVLFNNAGICKHQGTFEASIEDWREVIDVNLTGEYIMARAVGKIMADNGIHGSIINMASMSGTIANIPQWQCSYNASKAGVMHMTRSLALEWAEYGIRVNSLSPGYIATPMSVDTPQELKDAWLPLMPMHRMGKPEELIPAVLYLASDASGYTNGSDAIVDGAYTCF</sequence>
<dbReference type="PRINTS" id="PR00081">
    <property type="entry name" value="GDHRDH"/>
</dbReference>
<evidence type="ECO:0000313" key="4">
    <source>
        <dbReference type="Proteomes" id="UP000515823"/>
    </source>
</evidence>
<keyword evidence="4" id="KW-1185">Reference proteome</keyword>
<evidence type="ECO:0000256" key="2">
    <source>
        <dbReference type="ARBA" id="ARBA00023002"/>
    </source>
</evidence>
<dbReference type="FunFam" id="3.40.50.720:FF:000240">
    <property type="entry name" value="SDR family oxidoreductase"/>
    <property type="match status" value="1"/>
</dbReference>
<comment type="similarity">
    <text evidence="1">Belongs to the short-chain dehydrogenases/reductases (SDR) family.</text>
</comment>
<protein>
    <submittedName>
        <fullName evidence="3">SDR family oxidoreductase</fullName>
    </submittedName>
</protein>
<dbReference type="PROSITE" id="PS00061">
    <property type="entry name" value="ADH_SHORT"/>
    <property type="match status" value="1"/>
</dbReference>
<evidence type="ECO:0000256" key="1">
    <source>
        <dbReference type="ARBA" id="ARBA00006484"/>
    </source>
</evidence>
<reference evidence="3 4" key="1">
    <citation type="submission" date="2020-08" db="EMBL/GenBank/DDBJ databases">
        <authorList>
            <person name="Liu C."/>
            <person name="Sun Q."/>
        </authorList>
    </citation>
    <scope>NUCLEOTIDE SEQUENCE [LARGE SCALE GENOMIC DNA]</scope>
    <source>
        <strain evidence="3 4">NSJ-38</strain>
    </source>
</reference>
<dbReference type="InterPro" id="IPR036291">
    <property type="entry name" value="NAD(P)-bd_dom_sf"/>
</dbReference>